<dbReference type="InterPro" id="IPR018841">
    <property type="entry name" value="DUF2442"/>
</dbReference>
<protein>
    <recommendedName>
        <fullName evidence="3">DUF2442 domain-containing protein</fullName>
    </recommendedName>
</protein>
<accession>A1BD52</accession>
<dbReference type="OrthoDB" id="9803723at2"/>
<dbReference type="RefSeq" id="WP_011744168.1">
    <property type="nucleotide sequence ID" value="NC_008639.1"/>
</dbReference>
<dbReference type="STRING" id="290317.Cpha266_0265"/>
<evidence type="ECO:0000313" key="1">
    <source>
        <dbReference type="EMBL" id="ABL64329.1"/>
    </source>
</evidence>
<dbReference type="eggNOG" id="ENOG50330PJ">
    <property type="taxonomic scope" value="Bacteria"/>
</dbReference>
<dbReference type="KEGG" id="cph:Cpha266_0265"/>
<evidence type="ECO:0000313" key="2">
    <source>
        <dbReference type="Proteomes" id="UP000008701"/>
    </source>
</evidence>
<gene>
    <name evidence="1" type="ordered locus">Cpha266_0265</name>
</gene>
<proteinExistence type="predicted"/>
<name>A1BD52_CHLPD</name>
<dbReference type="Pfam" id="PF10387">
    <property type="entry name" value="DUF2442"/>
    <property type="match status" value="1"/>
</dbReference>
<dbReference type="AlphaFoldDB" id="A1BD52"/>
<dbReference type="Proteomes" id="UP000008701">
    <property type="component" value="Chromosome"/>
</dbReference>
<dbReference type="HOGENOM" id="CLU_153045_4_1_10"/>
<dbReference type="InterPro" id="IPR036782">
    <property type="entry name" value="NE0471-like_N"/>
</dbReference>
<sequence>MRIAELHPQPDWVLSIVSEDGRVGRFDVTPYLEYEAFEELRDHGEFIKVINGGYFVEWECGADLSADTIEAQWKVVGKAEQQNTV</sequence>
<evidence type="ECO:0008006" key="3">
    <source>
        <dbReference type="Google" id="ProtNLM"/>
    </source>
</evidence>
<organism evidence="1 2">
    <name type="scientific">Chlorobium phaeobacteroides (strain DSM 266 / SMG 266 / 2430)</name>
    <dbReference type="NCBI Taxonomy" id="290317"/>
    <lineage>
        <taxon>Bacteria</taxon>
        <taxon>Pseudomonadati</taxon>
        <taxon>Chlorobiota</taxon>
        <taxon>Chlorobiia</taxon>
        <taxon>Chlorobiales</taxon>
        <taxon>Chlorobiaceae</taxon>
        <taxon>Chlorobium/Pelodictyon group</taxon>
        <taxon>Chlorobium</taxon>
    </lineage>
</organism>
<dbReference type="EMBL" id="CP000492">
    <property type="protein sequence ID" value="ABL64329.1"/>
    <property type="molecule type" value="Genomic_DNA"/>
</dbReference>
<keyword evidence="2" id="KW-1185">Reference proteome</keyword>
<reference evidence="1 2" key="1">
    <citation type="submission" date="2006-12" db="EMBL/GenBank/DDBJ databases">
        <title>Complete sequence of Chlorobium phaeobacteroides DSM 266.</title>
        <authorList>
            <consortium name="US DOE Joint Genome Institute"/>
            <person name="Copeland A."/>
            <person name="Lucas S."/>
            <person name="Lapidus A."/>
            <person name="Barry K."/>
            <person name="Detter J.C."/>
            <person name="Glavina del Rio T."/>
            <person name="Hammon N."/>
            <person name="Israni S."/>
            <person name="Pitluck S."/>
            <person name="Goltsman E."/>
            <person name="Schmutz J."/>
            <person name="Larimer F."/>
            <person name="Land M."/>
            <person name="Hauser L."/>
            <person name="Mikhailova N."/>
            <person name="Li T."/>
            <person name="Overmann J."/>
            <person name="Bryant D.A."/>
            <person name="Richardson P."/>
        </authorList>
    </citation>
    <scope>NUCLEOTIDE SEQUENCE [LARGE SCALE GENOMIC DNA]</scope>
    <source>
        <strain evidence="1 2">DSM 266</strain>
    </source>
</reference>
<dbReference type="Gene3D" id="3.30.2020.10">
    <property type="entry name" value="NE0471-like N-terminal domain"/>
    <property type="match status" value="1"/>
</dbReference>
<dbReference type="SUPFAM" id="SSF143880">
    <property type="entry name" value="NE0471 N-terminal domain-like"/>
    <property type="match status" value="1"/>
</dbReference>